<dbReference type="CDD" id="cd16922">
    <property type="entry name" value="HATPase_EvgS-ArcB-TorS-like"/>
    <property type="match status" value="1"/>
</dbReference>
<feature type="transmembrane region" description="Helical" evidence="6">
    <location>
        <begin position="72"/>
        <end position="96"/>
    </location>
</feature>
<keyword evidence="6" id="KW-1133">Transmembrane helix</keyword>
<dbReference type="PRINTS" id="PR00344">
    <property type="entry name" value="BCTRLSENSOR"/>
</dbReference>
<gene>
    <name evidence="9" type="ORF">GCM10007391_32650</name>
</gene>
<dbReference type="AlphaFoldDB" id="A0A918JQY2"/>
<dbReference type="InterPro" id="IPR036890">
    <property type="entry name" value="HATPase_C_sf"/>
</dbReference>
<accession>A0A918JQY2</accession>
<reference evidence="9" key="2">
    <citation type="submission" date="2020-09" db="EMBL/GenBank/DDBJ databases">
        <authorList>
            <person name="Sun Q."/>
            <person name="Kim S."/>
        </authorList>
    </citation>
    <scope>NUCLEOTIDE SEQUENCE</scope>
    <source>
        <strain evidence="9">KCTC 22164</strain>
    </source>
</reference>
<name>A0A918JQY2_9ALTE</name>
<dbReference type="SUPFAM" id="SSF47384">
    <property type="entry name" value="Homodimeric domain of signal transducing histidine kinase"/>
    <property type="match status" value="1"/>
</dbReference>
<dbReference type="PROSITE" id="PS50109">
    <property type="entry name" value="HIS_KIN"/>
    <property type="match status" value="1"/>
</dbReference>
<dbReference type="SMART" id="SM00448">
    <property type="entry name" value="REC"/>
    <property type="match status" value="1"/>
</dbReference>
<proteinExistence type="predicted"/>
<dbReference type="InterPro" id="IPR003661">
    <property type="entry name" value="HisK_dim/P_dom"/>
</dbReference>
<evidence type="ECO:0000256" key="5">
    <source>
        <dbReference type="PROSITE-ProRule" id="PRU00169"/>
    </source>
</evidence>
<dbReference type="SUPFAM" id="SSF55874">
    <property type="entry name" value="ATPase domain of HSP90 chaperone/DNA topoisomerase II/histidine kinase"/>
    <property type="match status" value="1"/>
</dbReference>
<evidence type="ECO:0000256" key="3">
    <source>
        <dbReference type="ARBA" id="ARBA00022553"/>
    </source>
</evidence>
<keyword evidence="6" id="KW-0812">Transmembrane</keyword>
<dbReference type="PANTHER" id="PTHR45339">
    <property type="entry name" value="HYBRID SIGNAL TRANSDUCTION HISTIDINE KINASE J"/>
    <property type="match status" value="1"/>
</dbReference>
<dbReference type="PROSITE" id="PS50110">
    <property type="entry name" value="RESPONSE_REGULATORY"/>
    <property type="match status" value="1"/>
</dbReference>
<sequence length="559" mass="61258">MSQSNTALIEQRLRNAGFYILAGFSIVITGVILFARPPSLVIALSFPAAWLLMALAALYWPKYSLAIAKVWALQSAIVAPLLVLENGILPATLIPLATLFPVMLLKGYWRIIALLWLASCSLLVPLSAHSFDMAIWARLTVTNFTVALMVYLLVHQLEHALISTLDKSQALNDALKAETEAKQTQSRFLATMSHEIRTPMNGIIGMLDLVLQQPLTEAQRPKLQHAFTCSRSLNTLLNDILDFSKLAAGKLVLESIPLKPAELIESVAATFQSSAENKGLTLETHCEDMIPNWLSGDPTRLSQVLNNLVSNAIQYTESGTVSISVSLRSESATDACIKFAVSDTGIGIAPYRQEAIFEAFTQARVSDTRRHGGSGLGLQIAASLVGNMNGQLSVNSREGMGSTFHFTLRMPIVAAPPDEQPEASVQALLQGKVLLVDDNEINRLIAKEVLTSMGLQIQLAEDGRQAVEYARQQPFNAILMDLHMPVMDGYTATREIRSFDSRIPIIALTAAVLEDEVKQSIAAGMNYHLPKPLDKEKLFYVLHHYCAPTPVRNKHTDPL</sequence>
<evidence type="ECO:0000313" key="10">
    <source>
        <dbReference type="Proteomes" id="UP000631300"/>
    </source>
</evidence>
<evidence type="ECO:0000256" key="2">
    <source>
        <dbReference type="ARBA" id="ARBA00012438"/>
    </source>
</evidence>
<dbReference type="EMBL" id="BMXP01000012">
    <property type="protein sequence ID" value="GGW95929.1"/>
    <property type="molecule type" value="Genomic_DNA"/>
</dbReference>
<comment type="caution">
    <text evidence="9">The sequence shown here is derived from an EMBL/GenBank/DDBJ whole genome shotgun (WGS) entry which is preliminary data.</text>
</comment>
<dbReference type="FunFam" id="3.30.565.10:FF:000010">
    <property type="entry name" value="Sensor histidine kinase RcsC"/>
    <property type="match status" value="1"/>
</dbReference>
<organism evidence="9 10">
    <name type="scientific">Alteromonas halophila</name>
    <dbReference type="NCBI Taxonomy" id="516698"/>
    <lineage>
        <taxon>Bacteria</taxon>
        <taxon>Pseudomonadati</taxon>
        <taxon>Pseudomonadota</taxon>
        <taxon>Gammaproteobacteria</taxon>
        <taxon>Alteromonadales</taxon>
        <taxon>Alteromonadaceae</taxon>
        <taxon>Alteromonas/Salinimonas group</taxon>
        <taxon>Alteromonas</taxon>
    </lineage>
</organism>
<dbReference type="CDD" id="cd00082">
    <property type="entry name" value="HisKA"/>
    <property type="match status" value="1"/>
</dbReference>
<evidence type="ECO:0000259" key="7">
    <source>
        <dbReference type="PROSITE" id="PS50109"/>
    </source>
</evidence>
<keyword evidence="10" id="KW-1185">Reference proteome</keyword>
<dbReference type="InterPro" id="IPR036097">
    <property type="entry name" value="HisK_dim/P_sf"/>
</dbReference>
<dbReference type="Gene3D" id="1.10.287.130">
    <property type="match status" value="1"/>
</dbReference>
<dbReference type="InterPro" id="IPR011006">
    <property type="entry name" value="CheY-like_superfamily"/>
</dbReference>
<feature type="domain" description="Response regulatory" evidence="8">
    <location>
        <begin position="432"/>
        <end position="546"/>
    </location>
</feature>
<dbReference type="InterPro" id="IPR003594">
    <property type="entry name" value="HATPase_dom"/>
</dbReference>
<feature type="transmembrane region" description="Helical" evidence="6">
    <location>
        <begin position="16"/>
        <end position="35"/>
    </location>
</feature>
<feature type="domain" description="Histidine kinase" evidence="7">
    <location>
        <begin position="191"/>
        <end position="412"/>
    </location>
</feature>
<keyword evidence="6" id="KW-0472">Membrane</keyword>
<feature type="transmembrane region" description="Helical" evidence="6">
    <location>
        <begin position="135"/>
        <end position="154"/>
    </location>
</feature>
<keyword evidence="3 5" id="KW-0597">Phosphoprotein</keyword>
<evidence type="ECO:0000256" key="6">
    <source>
        <dbReference type="SAM" id="Phobius"/>
    </source>
</evidence>
<dbReference type="InterPro" id="IPR001789">
    <property type="entry name" value="Sig_transdc_resp-reg_receiver"/>
</dbReference>
<evidence type="ECO:0000313" key="9">
    <source>
        <dbReference type="EMBL" id="GGW95929.1"/>
    </source>
</evidence>
<dbReference type="PANTHER" id="PTHR45339:SF1">
    <property type="entry name" value="HYBRID SIGNAL TRANSDUCTION HISTIDINE KINASE J"/>
    <property type="match status" value="1"/>
</dbReference>
<dbReference type="SMART" id="SM00388">
    <property type="entry name" value="HisKA"/>
    <property type="match status" value="1"/>
</dbReference>
<dbReference type="Pfam" id="PF00072">
    <property type="entry name" value="Response_reg"/>
    <property type="match status" value="1"/>
</dbReference>
<feature type="modified residue" description="4-aspartylphosphate" evidence="5">
    <location>
        <position position="481"/>
    </location>
</feature>
<reference evidence="9" key="1">
    <citation type="journal article" date="2014" name="Int. J. Syst. Evol. Microbiol.">
        <title>Complete genome sequence of Corynebacterium casei LMG S-19264T (=DSM 44701T), isolated from a smear-ripened cheese.</title>
        <authorList>
            <consortium name="US DOE Joint Genome Institute (JGI-PGF)"/>
            <person name="Walter F."/>
            <person name="Albersmeier A."/>
            <person name="Kalinowski J."/>
            <person name="Ruckert C."/>
        </authorList>
    </citation>
    <scope>NUCLEOTIDE SEQUENCE</scope>
    <source>
        <strain evidence="9">KCTC 22164</strain>
    </source>
</reference>
<dbReference type="InterPro" id="IPR004358">
    <property type="entry name" value="Sig_transdc_His_kin-like_C"/>
</dbReference>
<dbReference type="SUPFAM" id="SSF52172">
    <property type="entry name" value="CheY-like"/>
    <property type="match status" value="1"/>
</dbReference>
<protein>
    <recommendedName>
        <fullName evidence="2">histidine kinase</fullName>
        <ecNumber evidence="2">2.7.13.3</ecNumber>
    </recommendedName>
</protein>
<feature type="transmembrane region" description="Helical" evidence="6">
    <location>
        <begin position="108"/>
        <end position="128"/>
    </location>
</feature>
<dbReference type="Pfam" id="PF00512">
    <property type="entry name" value="HisKA"/>
    <property type="match status" value="1"/>
</dbReference>
<dbReference type="Proteomes" id="UP000631300">
    <property type="component" value="Unassembled WGS sequence"/>
</dbReference>
<dbReference type="InterPro" id="IPR005467">
    <property type="entry name" value="His_kinase_dom"/>
</dbReference>
<dbReference type="CDD" id="cd17546">
    <property type="entry name" value="REC_hyHK_CKI1_RcsC-like"/>
    <property type="match status" value="1"/>
</dbReference>
<dbReference type="Pfam" id="PF02518">
    <property type="entry name" value="HATPase_c"/>
    <property type="match status" value="1"/>
</dbReference>
<feature type="transmembrane region" description="Helical" evidence="6">
    <location>
        <begin position="41"/>
        <end position="60"/>
    </location>
</feature>
<evidence type="ECO:0000256" key="1">
    <source>
        <dbReference type="ARBA" id="ARBA00000085"/>
    </source>
</evidence>
<dbReference type="RefSeq" id="WP_189408246.1">
    <property type="nucleotide sequence ID" value="NZ_BMXP01000012.1"/>
</dbReference>
<evidence type="ECO:0000259" key="8">
    <source>
        <dbReference type="PROSITE" id="PS50110"/>
    </source>
</evidence>
<evidence type="ECO:0000256" key="4">
    <source>
        <dbReference type="ARBA" id="ARBA00023012"/>
    </source>
</evidence>
<dbReference type="EC" id="2.7.13.3" evidence="2"/>
<comment type="catalytic activity">
    <reaction evidence="1">
        <text>ATP + protein L-histidine = ADP + protein N-phospho-L-histidine.</text>
        <dbReference type="EC" id="2.7.13.3"/>
    </reaction>
</comment>
<dbReference type="SMART" id="SM00387">
    <property type="entry name" value="HATPase_c"/>
    <property type="match status" value="1"/>
</dbReference>
<dbReference type="GO" id="GO:0000155">
    <property type="term" value="F:phosphorelay sensor kinase activity"/>
    <property type="evidence" value="ECO:0007669"/>
    <property type="project" value="InterPro"/>
</dbReference>
<dbReference type="Gene3D" id="3.30.565.10">
    <property type="entry name" value="Histidine kinase-like ATPase, C-terminal domain"/>
    <property type="match status" value="1"/>
</dbReference>
<dbReference type="Gene3D" id="3.40.50.2300">
    <property type="match status" value="1"/>
</dbReference>
<keyword evidence="4" id="KW-0902">Two-component regulatory system</keyword>